<keyword evidence="2 6" id="KW-0378">Hydrolase</keyword>
<evidence type="ECO:0000256" key="1">
    <source>
        <dbReference type="ARBA" id="ARBA00007806"/>
    </source>
</evidence>
<evidence type="ECO:0000259" key="8">
    <source>
        <dbReference type="Pfam" id="PF13802"/>
    </source>
</evidence>
<comment type="caution">
    <text evidence="10">The sequence shown here is derived from an EMBL/GenBank/DDBJ whole genome shotgun (WGS) entry which is preliminary data.</text>
</comment>
<dbReference type="InterPro" id="IPR025887">
    <property type="entry name" value="Glyco_hydro_31_N_dom"/>
</dbReference>
<keyword evidence="3" id="KW-0325">Glycoprotein</keyword>
<evidence type="ECO:0000256" key="3">
    <source>
        <dbReference type="ARBA" id="ARBA00023180"/>
    </source>
</evidence>
<dbReference type="PANTHER" id="PTHR22762:SF133">
    <property type="entry name" value="P-TYPE DOMAIN-CONTAINING PROTEIN"/>
    <property type="match status" value="1"/>
</dbReference>
<dbReference type="GO" id="GO:0004553">
    <property type="term" value="F:hydrolase activity, hydrolyzing O-glycosyl compounds"/>
    <property type="evidence" value="ECO:0007669"/>
    <property type="project" value="InterPro"/>
</dbReference>
<evidence type="ECO:0000259" key="9">
    <source>
        <dbReference type="Pfam" id="PF21365"/>
    </source>
</evidence>
<evidence type="ECO:0000313" key="11">
    <source>
        <dbReference type="Proteomes" id="UP000193498"/>
    </source>
</evidence>
<sequence length="806" mass="91886">MVIGLTLDGPPCNRYGQDSENLEVQVTMERARIHVKILDPNENAFEVPEDLLAPDHSFNPKVSAESLLEFHYESEPFSFWIRRKDTGETIFDTTGIPLIYEKEYRELTSRLPHDANIYGIGEVVSNFRRNPEYTLQPMWARDAADPINQNIYGTHPFYIELRDGKAHGVSLLNSFGMDVLLENATVAYKTLGGVLDFSFFAGPNSYDVIDAYTATIGRPFQVPYWSLGFNQCRYGYHDIQIVEGVVNSYAEAKIPLETMWTDIDYMDQYRDFTTDPVRYPTDVMRTFIDKLHSEGKHYVLIIDPAIERDENYPAWTEGVEQNTFIKNPDGSIYIGQVWPGYTGFPDWFNPNTTKWWSKQISTFHSKVPVDGLWIDMNEPSSFCVGSCGTNRTGTPPYPWLDPDYDLNVPQTFPNPAYNISNFYGNLSVHTVSTEATHYNGLTEFQVHNLFGHMEAIATRKALLDIAPEKRTFVLGRSTFPSSGHHEAHWTGDNASKWEYLRYSIPGILSFQMFGVPLVGSDICGFNGNTTEELCLRWMQLGSFYPFSRNHNVKGAISQEAYRWPSVAEASRKALNTRYSLLPYIYTQFQYAHTSGLPVWRPLPFEFQDDPSFLSNEEEILLGPAILVSPVLTENADAVEAAFPKGVWYNFYNYEKVEGGKTHLLPAPLDGDIPLHIRGGHVVPIQKPELVIADMAHNPFKLLVALDEREEATGSMYFDDGESTDVRGYFSEVRYTADTRGIRYEGRFNYYTGANLESVVVMGLKRKPERVTIYGIEYGSWTYDAAKELLTITELELSMDTRFEIKF</sequence>
<evidence type="ECO:0000256" key="4">
    <source>
        <dbReference type="ARBA" id="ARBA00023295"/>
    </source>
</evidence>
<dbReference type="AlphaFoldDB" id="A0A1Y1YTS1"/>
<evidence type="ECO:0000259" key="7">
    <source>
        <dbReference type="Pfam" id="PF01055"/>
    </source>
</evidence>
<dbReference type="Gene3D" id="2.60.40.1760">
    <property type="entry name" value="glycosyl hydrolase (family 31)"/>
    <property type="match status" value="1"/>
</dbReference>
<dbReference type="InterPro" id="IPR048395">
    <property type="entry name" value="Glyco_hydro_31_C"/>
</dbReference>
<dbReference type="InParanoid" id="A0A1Y1YTS1"/>
<reference evidence="10 11" key="1">
    <citation type="submission" date="2016-07" db="EMBL/GenBank/DDBJ databases">
        <title>Pervasive Adenine N6-methylation of Active Genes in Fungi.</title>
        <authorList>
            <consortium name="DOE Joint Genome Institute"/>
            <person name="Mondo S.J."/>
            <person name="Dannebaum R.O."/>
            <person name="Kuo R.C."/>
            <person name="Labutti K."/>
            <person name="Haridas S."/>
            <person name="Kuo A."/>
            <person name="Salamov A."/>
            <person name="Ahrendt S.R."/>
            <person name="Lipzen A."/>
            <person name="Sullivan W."/>
            <person name="Andreopoulos W.B."/>
            <person name="Clum A."/>
            <person name="Lindquist E."/>
            <person name="Daum C."/>
            <person name="Ramamoorthy G.K."/>
            <person name="Gryganskyi A."/>
            <person name="Culley D."/>
            <person name="Magnuson J.K."/>
            <person name="James T.Y."/>
            <person name="O'Malley M.A."/>
            <person name="Stajich J.E."/>
            <person name="Spatafora J.W."/>
            <person name="Visel A."/>
            <person name="Grigoriev I.V."/>
        </authorList>
    </citation>
    <scope>NUCLEOTIDE SEQUENCE [LARGE SCALE GENOMIC DNA]</scope>
    <source>
        <strain evidence="10 11">CBS 931.73</strain>
    </source>
</reference>
<dbReference type="STRING" id="1314790.A0A1Y1YTS1"/>
<evidence type="ECO:0000256" key="5">
    <source>
        <dbReference type="ARBA" id="ARBA00041343"/>
    </source>
</evidence>
<dbReference type="Pfam" id="PF13802">
    <property type="entry name" value="Gal_mutarotas_2"/>
    <property type="match status" value="1"/>
</dbReference>
<dbReference type="Pfam" id="PF21365">
    <property type="entry name" value="Glyco_hydro_31_3rd"/>
    <property type="match status" value="1"/>
</dbReference>
<dbReference type="FunCoup" id="A0A1Y1YTS1">
    <property type="interactions" value="78"/>
</dbReference>
<dbReference type="InterPro" id="IPR030458">
    <property type="entry name" value="Glyco_hydro_31_AS"/>
</dbReference>
<dbReference type="Gene3D" id="2.60.40.1180">
    <property type="entry name" value="Golgi alpha-mannosidase II"/>
    <property type="match status" value="2"/>
</dbReference>
<dbReference type="InterPro" id="IPR013780">
    <property type="entry name" value="Glyco_hydro_b"/>
</dbReference>
<feature type="domain" description="Glycosyl hydrolase family 31 C-terminal" evidence="9">
    <location>
        <begin position="595"/>
        <end position="682"/>
    </location>
</feature>
<dbReference type="OrthoDB" id="5839090at2759"/>
<dbReference type="Pfam" id="PF01055">
    <property type="entry name" value="Glyco_hydro_31_2nd"/>
    <property type="match status" value="1"/>
</dbReference>
<dbReference type="GO" id="GO:0030246">
    <property type="term" value="F:carbohydrate binding"/>
    <property type="evidence" value="ECO:0007669"/>
    <property type="project" value="InterPro"/>
</dbReference>
<organism evidence="10 11">
    <name type="scientific">Basidiobolus meristosporus CBS 931.73</name>
    <dbReference type="NCBI Taxonomy" id="1314790"/>
    <lineage>
        <taxon>Eukaryota</taxon>
        <taxon>Fungi</taxon>
        <taxon>Fungi incertae sedis</taxon>
        <taxon>Zoopagomycota</taxon>
        <taxon>Entomophthoromycotina</taxon>
        <taxon>Basidiobolomycetes</taxon>
        <taxon>Basidiobolales</taxon>
        <taxon>Basidiobolaceae</taxon>
        <taxon>Basidiobolus</taxon>
    </lineage>
</organism>
<dbReference type="CDD" id="cd14752">
    <property type="entry name" value="GH31_N"/>
    <property type="match status" value="1"/>
</dbReference>
<evidence type="ECO:0000313" key="10">
    <source>
        <dbReference type="EMBL" id="ORY01376.1"/>
    </source>
</evidence>
<evidence type="ECO:0000256" key="6">
    <source>
        <dbReference type="RuleBase" id="RU361185"/>
    </source>
</evidence>
<dbReference type="SUPFAM" id="SSF51445">
    <property type="entry name" value="(Trans)glycosidases"/>
    <property type="match status" value="1"/>
</dbReference>
<accession>A0A1Y1YTS1</accession>
<comment type="similarity">
    <text evidence="1 6">Belongs to the glycosyl hydrolase 31 family.</text>
</comment>
<dbReference type="SUPFAM" id="SSF74650">
    <property type="entry name" value="Galactose mutarotase-like"/>
    <property type="match status" value="1"/>
</dbReference>
<dbReference type="PROSITE" id="PS00129">
    <property type="entry name" value="GLYCOSYL_HYDROL_F31_1"/>
    <property type="match status" value="1"/>
</dbReference>
<keyword evidence="11" id="KW-1185">Reference proteome</keyword>
<dbReference type="EMBL" id="MCFE01000070">
    <property type="protein sequence ID" value="ORY01376.1"/>
    <property type="molecule type" value="Genomic_DNA"/>
</dbReference>
<name>A0A1Y1YTS1_9FUNG</name>
<dbReference type="GO" id="GO:0005975">
    <property type="term" value="P:carbohydrate metabolic process"/>
    <property type="evidence" value="ECO:0007669"/>
    <property type="project" value="InterPro"/>
</dbReference>
<feature type="domain" description="Glycoside hydrolase family 31 TIM barrel" evidence="7">
    <location>
        <begin position="220"/>
        <end position="587"/>
    </location>
</feature>
<keyword evidence="4 6" id="KW-0326">Glycosidase</keyword>
<dbReference type="InterPro" id="IPR017853">
    <property type="entry name" value="GH"/>
</dbReference>
<dbReference type="InterPro" id="IPR011013">
    <property type="entry name" value="Gal_mutarotase_sf_dom"/>
</dbReference>
<dbReference type="SUPFAM" id="SSF51011">
    <property type="entry name" value="Glycosyl hydrolase domain"/>
    <property type="match status" value="1"/>
</dbReference>
<protein>
    <recommendedName>
        <fullName evidence="5">Maltase</fullName>
    </recommendedName>
</protein>
<dbReference type="InterPro" id="IPR000322">
    <property type="entry name" value="Glyco_hydro_31_TIM"/>
</dbReference>
<gene>
    <name evidence="10" type="ORF">K493DRAFT_209753</name>
</gene>
<dbReference type="Proteomes" id="UP000193498">
    <property type="component" value="Unassembled WGS sequence"/>
</dbReference>
<evidence type="ECO:0000256" key="2">
    <source>
        <dbReference type="ARBA" id="ARBA00022801"/>
    </source>
</evidence>
<proteinExistence type="inferred from homology"/>
<dbReference type="PANTHER" id="PTHR22762">
    <property type="entry name" value="ALPHA-GLUCOSIDASE"/>
    <property type="match status" value="1"/>
</dbReference>
<dbReference type="CDD" id="cd06602">
    <property type="entry name" value="GH31_MGAM_SI_GAA"/>
    <property type="match status" value="1"/>
</dbReference>
<feature type="domain" description="Glycoside hydrolase family 31 N-terminal" evidence="8">
    <location>
        <begin position="58"/>
        <end position="177"/>
    </location>
</feature>
<dbReference type="Gene3D" id="3.20.20.80">
    <property type="entry name" value="Glycosidases"/>
    <property type="match status" value="1"/>
</dbReference>